<dbReference type="OMA" id="ERDRVNH"/>
<reference evidence="3" key="1">
    <citation type="submission" date="2022-11" db="UniProtKB">
        <authorList>
            <consortium name="EnsemblMetazoa"/>
        </authorList>
    </citation>
    <scope>IDENTIFICATION</scope>
</reference>
<dbReference type="OrthoDB" id="5976910at2759"/>
<dbReference type="PANTHER" id="PTHR23349">
    <property type="entry name" value="BASIC HELIX-LOOP-HELIX TRANSCRIPTION FACTOR, TWIST"/>
    <property type="match status" value="1"/>
</dbReference>
<dbReference type="InterPro" id="IPR036638">
    <property type="entry name" value="HLH_DNA-bd_sf"/>
</dbReference>
<dbReference type="Pfam" id="PF00010">
    <property type="entry name" value="HLH"/>
    <property type="match status" value="1"/>
</dbReference>
<sequence>MESTESDNLGVGAYANGNVYRCPSVDFMNFRSNEECGSSQVQYTRYGDTTSWQLPASSENQACLGHDTGWSAAVLRPVSPAQVTAQSSQDAVTHHRFTTALQVGLNTPPNAQPTFTPYSTPPPPQPPPPHQSSSSTSWLLSSSITLLQQIADSTTVRNSSDSAVDLSTRGSRVFTSSESSPGVSGAACVHTSPAVPPAPGPSCPSTLAGAGRLEAQGAQNMPCIHDETCVMTETFVSDSRKRSIVNNWTRGIAGPVVVLPNNNLNTNINMYIEVDSHGPETETINPGRPVKTSEAISKKNYFLRREDRDAEVASSETMVTGHISRSEIDAEETNIPKPVEKEGKDAKRGQKSTKRRHHECHGRMRSESPNRQRLTRTPPPITRTPHPDAPVIPGVVPGPVRPILPSSIKAIPLQIQPLDSRPLSPISHLKTPVQTFMQSTASTTKSENSVVDSTTHRLVFSGAFRDNSVTDVPIRPVPITGTLRPYLAATHPRYLPLPPVQFPPRPLLPIPLPPLALTGAPLNFFHPGIPIVPQNQTFPPFTNLPHHAGLSVPIFKRPPLFPSAVQIGPDSVSLRQRYGAPIEPPRRQPRRRRRSSTDSQPVDDGPEAHQARRKQANARERDRVNHLNSGFEHLKQVLPFMHHGRRISKVDTLRAAIDYINHLQRVLWEADTASYLNETRSIVGPNLPTADMCNYIHHHHHYPRIGFLPTSFTFAGNTSRTAVETCSRLELAPPPTKIPRLTAPPPPHDAGSLHWLHGYGGIRVPFANGPSESSTHVPASLQSITAKSDVNNNDTGRCGNPT</sequence>
<dbReference type="GO" id="GO:0000981">
    <property type="term" value="F:DNA-binding transcription factor activity, RNA polymerase II-specific"/>
    <property type="evidence" value="ECO:0007669"/>
    <property type="project" value="TreeGrafter"/>
</dbReference>
<feature type="compositionally biased region" description="Basic residues" evidence="1">
    <location>
        <begin position="349"/>
        <end position="360"/>
    </location>
</feature>
<dbReference type="GeneID" id="119722883"/>
<dbReference type="RefSeq" id="XP_038049211.1">
    <property type="nucleotide sequence ID" value="XM_038193283.1"/>
</dbReference>
<dbReference type="SUPFAM" id="SSF47459">
    <property type="entry name" value="HLH, helix-loop-helix DNA-binding domain"/>
    <property type="match status" value="1"/>
</dbReference>
<dbReference type="SMART" id="SM00353">
    <property type="entry name" value="HLH"/>
    <property type="match status" value="1"/>
</dbReference>
<evidence type="ECO:0000256" key="1">
    <source>
        <dbReference type="SAM" id="MobiDB-lite"/>
    </source>
</evidence>
<feature type="region of interest" description="Disordered" evidence="1">
    <location>
        <begin position="104"/>
        <end position="137"/>
    </location>
</feature>
<feature type="compositionally biased region" description="Pro residues" evidence="1">
    <location>
        <begin position="119"/>
        <end position="130"/>
    </location>
</feature>
<feature type="compositionally biased region" description="Pro residues" evidence="1">
    <location>
        <begin position="377"/>
        <end position="390"/>
    </location>
</feature>
<feature type="compositionally biased region" description="Basic and acidic residues" evidence="1">
    <location>
        <begin position="361"/>
        <end position="370"/>
    </location>
</feature>
<feature type="region of interest" description="Disordered" evidence="1">
    <location>
        <begin position="770"/>
        <end position="802"/>
    </location>
</feature>
<dbReference type="EnsemblMetazoa" id="XM_038193283.1">
    <property type="protein sequence ID" value="XP_038049211.1"/>
    <property type="gene ID" value="LOC119722883"/>
</dbReference>
<dbReference type="GO" id="GO:0032502">
    <property type="term" value="P:developmental process"/>
    <property type="evidence" value="ECO:0007669"/>
    <property type="project" value="TreeGrafter"/>
</dbReference>
<proteinExistence type="predicted"/>
<feature type="compositionally biased region" description="Basic and acidic residues" evidence="1">
    <location>
        <begin position="338"/>
        <end position="348"/>
    </location>
</feature>
<organism evidence="3 4">
    <name type="scientific">Patiria miniata</name>
    <name type="common">Bat star</name>
    <name type="synonym">Asterina miniata</name>
    <dbReference type="NCBI Taxonomy" id="46514"/>
    <lineage>
        <taxon>Eukaryota</taxon>
        <taxon>Metazoa</taxon>
        <taxon>Echinodermata</taxon>
        <taxon>Eleutherozoa</taxon>
        <taxon>Asterozoa</taxon>
        <taxon>Asteroidea</taxon>
        <taxon>Valvatacea</taxon>
        <taxon>Valvatida</taxon>
        <taxon>Asterinidae</taxon>
        <taxon>Patiria</taxon>
    </lineage>
</organism>
<keyword evidence="4" id="KW-1185">Reference proteome</keyword>
<dbReference type="Proteomes" id="UP000887568">
    <property type="component" value="Unplaced"/>
</dbReference>
<protein>
    <recommendedName>
        <fullName evidence="2">BHLH domain-containing protein</fullName>
    </recommendedName>
</protein>
<dbReference type="InterPro" id="IPR050283">
    <property type="entry name" value="E-box_TF_Regulators"/>
</dbReference>
<feature type="region of interest" description="Disordered" evidence="1">
    <location>
        <begin position="572"/>
        <end position="624"/>
    </location>
</feature>
<evidence type="ECO:0000313" key="4">
    <source>
        <dbReference type="Proteomes" id="UP000887568"/>
    </source>
</evidence>
<accession>A0A913ZDS8</accession>
<dbReference type="AlphaFoldDB" id="A0A913ZDS8"/>
<dbReference type="GO" id="GO:0046983">
    <property type="term" value="F:protein dimerization activity"/>
    <property type="evidence" value="ECO:0007669"/>
    <property type="project" value="InterPro"/>
</dbReference>
<name>A0A913ZDS8_PATMI</name>
<evidence type="ECO:0000259" key="2">
    <source>
        <dbReference type="PROSITE" id="PS50888"/>
    </source>
</evidence>
<dbReference type="PANTHER" id="PTHR23349:SF57">
    <property type="entry name" value="FACTOR IN THE GERMLINE ALPHA"/>
    <property type="match status" value="1"/>
</dbReference>
<dbReference type="Gene3D" id="4.10.280.10">
    <property type="entry name" value="Helix-loop-helix DNA-binding domain"/>
    <property type="match status" value="1"/>
</dbReference>
<feature type="domain" description="BHLH" evidence="2">
    <location>
        <begin position="611"/>
        <end position="663"/>
    </location>
</feature>
<evidence type="ECO:0000313" key="3">
    <source>
        <dbReference type="EnsemblMetazoa" id="XP_038049211.1"/>
    </source>
</evidence>
<feature type="region of interest" description="Disordered" evidence="1">
    <location>
        <begin position="330"/>
        <end position="393"/>
    </location>
</feature>
<dbReference type="GO" id="GO:0000977">
    <property type="term" value="F:RNA polymerase II transcription regulatory region sequence-specific DNA binding"/>
    <property type="evidence" value="ECO:0007669"/>
    <property type="project" value="TreeGrafter"/>
</dbReference>
<dbReference type="PROSITE" id="PS50888">
    <property type="entry name" value="BHLH"/>
    <property type="match status" value="1"/>
</dbReference>
<dbReference type="InterPro" id="IPR011598">
    <property type="entry name" value="bHLH_dom"/>
</dbReference>